<keyword evidence="3" id="KW-0731">Sigma factor</keyword>
<dbReference type="Gene3D" id="1.10.1740.10">
    <property type="match status" value="1"/>
</dbReference>
<proteinExistence type="inferred from homology"/>
<dbReference type="InterPro" id="IPR013324">
    <property type="entry name" value="RNA_pol_sigma_r3/r4-like"/>
</dbReference>
<dbReference type="InterPro" id="IPR007627">
    <property type="entry name" value="RNA_pol_sigma70_r2"/>
</dbReference>
<evidence type="ECO:0000259" key="7">
    <source>
        <dbReference type="Pfam" id="PF08281"/>
    </source>
</evidence>
<evidence type="ECO:0000313" key="8">
    <source>
        <dbReference type="EMBL" id="ASI91913.1"/>
    </source>
</evidence>
<protein>
    <recommendedName>
        <fullName evidence="5">RNA polymerase sigma factor SigZ</fullName>
    </recommendedName>
</protein>
<dbReference type="PANTHER" id="PTHR43133:SF62">
    <property type="entry name" value="RNA POLYMERASE SIGMA FACTOR SIGZ"/>
    <property type="match status" value="1"/>
</dbReference>
<dbReference type="SUPFAM" id="SSF88659">
    <property type="entry name" value="Sigma3 and sigma4 domains of RNA polymerase sigma factors"/>
    <property type="match status" value="1"/>
</dbReference>
<dbReference type="GO" id="GO:0016987">
    <property type="term" value="F:sigma factor activity"/>
    <property type="evidence" value="ECO:0007669"/>
    <property type="project" value="UniProtKB-KW"/>
</dbReference>
<dbReference type="Gene3D" id="1.10.10.10">
    <property type="entry name" value="Winged helix-like DNA-binding domain superfamily/Winged helix DNA-binding domain"/>
    <property type="match status" value="1"/>
</dbReference>
<sequence>MMLEKIWSEYQTGLRNFLRSKISNESDAEDVLQEILIKTYQNLDKLQNPDSIKSWLFQIANRSVIDFYRANGKASLLEGETLWYESSEEDAKQQLARCIQPLMSSLSDSSAELLQSIDIEGKSQKEVAEDLGVSYSTLKSRVQKSRTELKAVYEQCCRFSFDSQGAVMDYEAKKSKCDKC</sequence>
<dbReference type="Proteomes" id="UP000197092">
    <property type="component" value="Chromosome 2"/>
</dbReference>
<dbReference type="AlphaFoldDB" id="A0AAN1FJS0"/>
<dbReference type="InterPro" id="IPR039425">
    <property type="entry name" value="RNA_pol_sigma-70-like"/>
</dbReference>
<dbReference type="InterPro" id="IPR036388">
    <property type="entry name" value="WH-like_DNA-bd_sf"/>
</dbReference>
<evidence type="ECO:0000256" key="5">
    <source>
        <dbReference type="NCBIfam" id="TIGR02959"/>
    </source>
</evidence>
<dbReference type="EMBL" id="CP018309">
    <property type="protein sequence ID" value="ASI91913.1"/>
    <property type="molecule type" value="Genomic_DNA"/>
</dbReference>
<evidence type="ECO:0000256" key="2">
    <source>
        <dbReference type="ARBA" id="ARBA00023015"/>
    </source>
</evidence>
<dbReference type="NCBIfam" id="TIGR02959">
    <property type="entry name" value="SigZ"/>
    <property type="match status" value="1"/>
</dbReference>
<organism evidence="8 9">
    <name type="scientific">Vibrio mediterranei</name>
    <dbReference type="NCBI Taxonomy" id="689"/>
    <lineage>
        <taxon>Bacteria</taxon>
        <taxon>Pseudomonadati</taxon>
        <taxon>Pseudomonadota</taxon>
        <taxon>Gammaproteobacteria</taxon>
        <taxon>Vibrionales</taxon>
        <taxon>Vibrionaceae</taxon>
        <taxon>Vibrio</taxon>
    </lineage>
</organism>
<keyword evidence="4" id="KW-0804">Transcription</keyword>
<dbReference type="NCBIfam" id="NF007215">
    <property type="entry name" value="PRK09637.1"/>
    <property type="match status" value="1"/>
</dbReference>
<evidence type="ECO:0000259" key="6">
    <source>
        <dbReference type="Pfam" id="PF04542"/>
    </source>
</evidence>
<feature type="domain" description="RNA polymerase sigma-70 region 2" evidence="6">
    <location>
        <begin position="8"/>
        <end position="72"/>
    </location>
</feature>
<evidence type="ECO:0000256" key="4">
    <source>
        <dbReference type="ARBA" id="ARBA00023163"/>
    </source>
</evidence>
<dbReference type="Pfam" id="PF08281">
    <property type="entry name" value="Sigma70_r4_2"/>
    <property type="match status" value="1"/>
</dbReference>
<dbReference type="KEGG" id="vsh:BSZ05_18950"/>
<feature type="domain" description="RNA polymerase sigma factor 70 region 4 type 2" evidence="7">
    <location>
        <begin position="97"/>
        <end position="149"/>
    </location>
</feature>
<dbReference type="InterPro" id="IPR013249">
    <property type="entry name" value="RNA_pol_sigma70_r4_t2"/>
</dbReference>
<dbReference type="NCBIfam" id="TIGR02937">
    <property type="entry name" value="sigma70-ECF"/>
    <property type="match status" value="1"/>
</dbReference>
<dbReference type="InterPro" id="IPR014284">
    <property type="entry name" value="RNA_pol_sigma-70_dom"/>
</dbReference>
<keyword evidence="2" id="KW-0805">Transcription regulation</keyword>
<dbReference type="InterPro" id="IPR013325">
    <property type="entry name" value="RNA_pol_sigma_r2"/>
</dbReference>
<dbReference type="SUPFAM" id="SSF88946">
    <property type="entry name" value="Sigma2 domain of RNA polymerase sigma factors"/>
    <property type="match status" value="1"/>
</dbReference>
<dbReference type="Pfam" id="PF04542">
    <property type="entry name" value="Sigma70_r2"/>
    <property type="match status" value="1"/>
</dbReference>
<accession>A0AAN1FJS0</accession>
<dbReference type="GO" id="GO:0003677">
    <property type="term" value="F:DNA binding"/>
    <property type="evidence" value="ECO:0007669"/>
    <property type="project" value="InterPro"/>
</dbReference>
<evidence type="ECO:0000313" key="9">
    <source>
        <dbReference type="Proteomes" id="UP000197092"/>
    </source>
</evidence>
<comment type="similarity">
    <text evidence="1">Belongs to the sigma-70 factor family. ECF subfamily.</text>
</comment>
<dbReference type="InterPro" id="IPR014304">
    <property type="entry name" value="RNA_pol_sigma-Z"/>
</dbReference>
<name>A0AAN1FJS0_9VIBR</name>
<dbReference type="PANTHER" id="PTHR43133">
    <property type="entry name" value="RNA POLYMERASE ECF-TYPE SIGMA FACTO"/>
    <property type="match status" value="1"/>
</dbReference>
<dbReference type="GO" id="GO:0006352">
    <property type="term" value="P:DNA-templated transcription initiation"/>
    <property type="evidence" value="ECO:0007669"/>
    <property type="project" value="InterPro"/>
</dbReference>
<gene>
    <name evidence="8" type="ORF">BSZ05_18950</name>
</gene>
<evidence type="ECO:0000256" key="1">
    <source>
        <dbReference type="ARBA" id="ARBA00010641"/>
    </source>
</evidence>
<evidence type="ECO:0000256" key="3">
    <source>
        <dbReference type="ARBA" id="ARBA00023082"/>
    </source>
</evidence>
<reference evidence="9" key="1">
    <citation type="submission" date="2016-12" db="EMBL/GenBank/DDBJ databases">
        <title>Comparative genomic analysis reveals the diversity, evolution, and environmental adaptation strategies of the genus Vibrio.</title>
        <authorList>
            <person name="Lin H."/>
            <person name="Wang X."/>
            <person name="Zhang X.-H."/>
        </authorList>
    </citation>
    <scope>NUCLEOTIDE SEQUENCE [LARGE SCALE GENOMIC DNA]</scope>
    <source>
        <strain evidence="9">QT6D1</strain>
    </source>
</reference>